<evidence type="ECO:0000313" key="1">
    <source>
        <dbReference type="EMBL" id="GFH25335.1"/>
    </source>
</evidence>
<sequence length="86" mass="9520">LLPGEVAVFEQPSSAWPVAKLQQLDQVHMQGDNNSLSANATKIITSITEYYRHPQRFISWWAKAVGVVAGGFSKVAQKHFLQLVLA</sequence>
<accession>A0A699ZTR6</accession>
<feature type="non-terminal residue" evidence="1">
    <location>
        <position position="1"/>
    </location>
</feature>
<dbReference type="EMBL" id="BLLF01002784">
    <property type="protein sequence ID" value="GFH25335.1"/>
    <property type="molecule type" value="Genomic_DNA"/>
</dbReference>
<name>A0A699ZTR6_HAELA</name>
<keyword evidence="2" id="KW-1185">Reference proteome</keyword>
<dbReference type="Proteomes" id="UP000485058">
    <property type="component" value="Unassembled WGS sequence"/>
</dbReference>
<evidence type="ECO:0000313" key="2">
    <source>
        <dbReference type="Proteomes" id="UP000485058"/>
    </source>
</evidence>
<protein>
    <submittedName>
        <fullName evidence="1">Uncharacterized protein</fullName>
    </submittedName>
</protein>
<dbReference type="AlphaFoldDB" id="A0A699ZTR6"/>
<comment type="caution">
    <text evidence="1">The sequence shown here is derived from an EMBL/GenBank/DDBJ whole genome shotgun (WGS) entry which is preliminary data.</text>
</comment>
<reference evidence="1 2" key="1">
    <citation type="submission" date="2020-02" db="EMBL/GenBank/DDBJ databases">
        <title>Draft genome sequence of Haematococcus lacustris strain NIES-144.</title>
        <authorList>
            <person name="Morimoto D."/>
            <person name="Nakagawa S."/>
            <person name="Yoshida T."/>
            <person name="Sawayama S."/>
        </authorList>
    </citation>
    <scope>NUCLEOTIDE SEQUENCE [LARGE SCALE GENOMIC DNA]</scope>
    <source>
        <strain evidence="1 2">NIES-144</strain>
    </source>
</reference>
<gene>
    <name evidence="1" type="ORF">HaLaN_23277</name>
</gene>
<proteinExistence type="predicted"/>
<organism evidence="1 2">
    <name type="scientific">Haematococcus lacustris</name>
    <name type="common">Green alga</name>
    <name type="synonym">Haematococcus pluvialis</name>
    <dbReference type="NCBI Taxonomy" id="44745"/>
    <lineage>
        <taxon>Eukaryota</taxon>
        <taxon>Viridiplantae</taxon>
        <taxon>Chlorophyta</taxon>
        <taxon>core chlorophytes</taxon>
        <taxon>Chlorophyceae</taxon>
        <taxon>CS clade</taxon>
        <taxon>Chlamydomonadales</taxon>
        <taxon>Haematococcaceae</taxon>
        <taxon>Haematococcus</taxon>
    </lineage>
</organism>